<dbReference type="Proteomes" id="UP001266305">
    <property type="component" value="Unassembled WGS sequence"/>
</dbReference>
<gene>
    <name evidence="1" type="ORF">P7K49_001646</name>
</gene>
<evidence type="ECO:0000313" key="1">
    <source>
        <dbReference type="EMBL" id="KAK2120260.1"/>
    </source>
</evidence>
<name>A0ABQ9WF31_SAGOE</name>
<organism evidence="1 2">
    <name type="scientific">Saguinus oedipus</name>
    <name type="common">Cotton-top tamarin</name>
    <name type="synonym">Oedipomidas oedipus</name>
    <dbReference type="NCBI Taxonomy" id="9490"/>
    <lineage>
        <taxon>Eukaryota</taxon>
        <taxon>Metazoa</taxon>
        <taxon>Chordata</taxon>
        <taxon>Craniata</taxon>
        <taxon>Vertebrata</taxon>
        <taxon>Euteleostomi</taxon>
        <taxon>Mammalia</taxon>
        <taxon>Eutheria</taxon>
        <taxon>Euarchontoglires</taxon>
        <taxon>Primates</taxon>
        <taxon>Haplorrhini</taxon>
        <taxon>Platyrrhini</taxon>
        <taxon>Cebidae</taxon>
        <taxon>Callitrichinae</taxon>
        <taxon>Saguinus</taxon>
    </lineage>
</organism>
<comment type="caution">
    <text evidence="1">The sequence shown here is derived from an EMBL/GenBank/DDBJ whole genome shotgun (WGS) entry which is preliminary data.</text>
</comment>
<proteinExistence type="predicted"/>
<feature type="non-terminal residue" evidence="1">
    <location>
        <position position="80"/>
    </location>
</feature>
<protein>
    <submittedName>
        <fullName evidence="1">Uncharacterized protein</fullName>
    </submittedName>
</protein>
<sequence>MTLFQQQQQEFLGSRCDLSLHLKEKAEELLVAAGPRSLAAWKDVSRREWVDQGPSVGIRGRQQQLVASLFIGCPAGEDVA</sequence>
<reference evidence="1 2" key="1">
    <citation type="submission" date="2023-05" db="EMBL/GenBank/DDBJ databases">
        <title>B98-5 Cell Line De Novo Hybrid Assembly: An Optical Mapping Approach.</title>
        <authorList>
            <person name="Kananen K."/>
            <person name="Auerbach J.A."/>
            <person name="Kautto E."/>
            <person name="Blachly J.S."/>
        </authorList>
    </citation>
    <scope>NUCLEOTIDE SEQUENCE [LARGE SCALE GENOMIC DNA]</scope>
    <source>
        <strain evidence="1">B95-8</strain>
        <tissue evidence="1">Cell line</tissue>
    </source>
</reference>
<dbReference type="EMBL" id="JASSZA010000001">
    <property type="protein sequence ID" value="KAK2120260.1"/>
    <property type="molecule type" value="Genomic_DNA"/>
</dbReference>
<keyword evidence="2" id="KW-1185">Reference proteome</keyword>
<evidence type="ECO:0000313" key="2">
    <source>
        <dbReference type="Proteomes" id="UP001266305"/>
    </source>
</evidence>
<accession>A0ABQ9WF31</accession>